<dbReference type="AlphaFoldDB" id="A0A941D6U4"/>
<reference evidence="3" key="1">
    <citation type="submission" date="2021-04" db="EMBL/GenBank/DDBJ databases">
        <title>Phycicoccus avicenniae sp. nov., a novel endophytic actinomycetes isolated from branch of Avicennia mariana.</title>
        <authorList>
            <person name="Tuo L."/>
        </authorList>
    </citation>
    <scope>NUCLEOTIDE SEQUENCE</scope>
    <source>
        <strain evidence="3">BSK3Z-2</strain>
    </source>
</reference>
<feature type="transmembrane region" description="Helical" evidence="2">
    <location>
        <begin position="237"/>
        <end position="257"/>
    </location>
</feature>
<evidence type="ECO:0000313" key="3">
    <source>
        <dbReference type="EMBL" id="MBR7742188.1"/>
    </source>
</evidence>
<dbReference type="RefSeq" id="WP_211601349.1">
    <property type="nucleotide sequence ID" value="NZ_JAGSNF010000003.1"/>
</dbReference>
<evidence type="ECO:0000256" key="2">
    <source>
        <dbReference type="SAM" id="Phobius"/>
    </source>
</evidence>
<keyword evidence="2" id="KW-1133">Transmembrane helix</keyword>
<organism evidence="3 4">
    <name type="scientific">Phycicoccus avicenniae</name>
    <dbReference type="NCBI Taxonomy" id="2828860"/>
    <lineage>
        <taxon>Bacteria</taxon>
        <taxon>Bacillati</taxon>
        <taxon>Actinomycetota</taxon>
        <taxon>Actinomycetes</taxon>
        <taxon>Micrococcales</taxon>
        <taxon>Intrasporangiaceae</taxon>
        <taxon>Phycicoccus</taxon>
    </lineage>
</organism>
<feature type="transmembrane region" description="Helical" evidence="2">
    <location>
        <begin position="310"/>
        <end position="328"/>
    </location>
</feature>
<comment type="caution">
    <text evidence="3">The sequence shown here is derived from an EMBL/GenBank/DDBJ whole genome shotgun (WGS) entry which is preliminary data.</text>
</comment>
<sequence>MTTTPPDAPAAPDTRRAAHASAPGDPLAVLVRRAAAAPWDTALWVLAGVHVLAVAVLTAGGGLFVDDLRAQAYAAGRTWWPFVVESNGTHLAPGARTVDWLMASYAPLSHWPAVVVTVLVAAGYALTVLTVVRLALRDPAARVLGAGWMLFVAALVPTYAWFRQALTTMLPLTLVLLAGVLLVRWLRDGDRRILVGAVAAHAVALTFSERALAVPVVVAALVLVVRTPAGRRQWRRGAAAVVPTAAANLVFLAAYAGGDFDRAERATPGVLDAAVKVGRWVAVDLVPQLLGGPVSWRPGIGAYSLADTPTVLVVVAWALLAGGLVALARTPGALRSARPVLLVALAYAVPVLTMVYVGRLAVVDTVEASDDLRLLPDVTVVTALSVAALVDATRRARAGSGRRSGRARRLVAGAVVLAVVLGGLSWVRFGTAWHRSTVPGYLDALRTGLGDRSGQVLPGTVPTDVVPGWVDPAFTTASLVRLLDPDAVSSAFDGPGVVVDASGDLVEPRFGTVASASVPDGFCGYVVPAGERSLRIPLDEAAPYFRGSLVQLGILVGDAERLGVRVVGRDGTVSPPLVPDPPELLRGPHRVLAEVPPDVAVSEVLLDVVTGNTDGVCVTSAQVLTVEAAS</sequence>
<accession>A0A941D6U4</accession>
<feature type="transmembrane region" description="Helical" evidence="2">
    <location>
        <begin position="42"/>
        <end position="65"/>
    </location>
</feature>
<proteinExistence type="predicted"/>
<dbReference type="Proteomes" id="UP000677016">
    <property type="component" value="Unassembled WGS sequence"/>
</dbReference>
<protein>
    <submittedName>
        <fullName evidence="3">Uncharacterized protein</fullName>
    </submittedName>
</protein>
<feature type="transmembrane region" description="Helical" evidence="2">
    <location>
        <begin position="168"/>
        <end position="186"/>
    </location>
</feature>
<feature type="transmembrane region" description="Helical" evidence="2">
    <location>
        <begin position="340"/>
        <end position="362"/>
    </location>
</feature>
<evidence type="ECO:0000256" key="1">
    <source>
        <dbReference type="SAM" id="MobiDB-lite"/>
    </source>
</evidence>
<keyword evidence="4" id="KW-1185">Reference proteome</keyword>
<keyword evidence="2" id="KW-0812">Transmembrane</keyword>
<feature type="transmembrane region" description="Helical" evidence="2">
    <location>
        <begin position="143"/>
        <end position="162"/>
    </location>
</feature>
<gene>
    <name evidence="3" type="ORF">KC207_02630</name>
</gene>
<feature type="transmembrane region" description="Helical" evidence="2">
    <location>
        <begin position="193"/>
        <end position="225"/>
    </location>
</feature>
<feature type="transmembrane region" description="Helical" evidence="2">
    <location>
        <begin position="111"/>
        <end position="136"/>
    </location>
</feature>
<evidence type="ECO:0000313" key="4">
    <source>
        <dbReference type="Proteomes" id="UP000677016"/>
    </source>
</evidence>
<keyword evidence="2" id="KW-0472">Membrane</keyword>
<name>A0A941D6U4_9MICO</name>
<feature type="transmembrane region" description="Helical" evidence="2">
    <location>
        <begin position="374"/>
        <end position="390"/>
    </location>
</feature>
<feature type="region of interest" description="Disordered" evidence="1">
    <location>
        <begin position="1"/>
        <end position="20"/>
    </location>
</feature>
<dbReference type="EMBL" id="JAGSNF010000003">
    <property type="protein sequence ID" value="MBR7742188.1"/>
    <property type="molecule type" value="Genomic_DNA"/>
</dbReference>
<feature type="transmembrane region" description="Helical" evidence="2">
    <location>
        <begin position="410"/>
        <end position="429"/>
    </location>
</feature>